<evidence type="ECO:0000256" key="1">
    <source>
        <dbReference type="ARBA" id="ARBA00022723"/>
    </source>
</evidence>
<evidence type="ECO:0000256" key="3">
    <source>
        <dbReference type="ARBA" id="ARBA00023004"/>
    </source>
</evidence>
<dbReference type="Proteomes" id="UP001411173">
    <property type="component" value="Unassembled WGS sequence"/>
</dbReference>
<reference evidence="6 7" key="1">
    <citation type="submission" date="2024-02" db="EMBL/GenBank/DDBJ databases">
        <title>Whole genome of MDR Enterobacteriaceae from southern Thailand.</title>
        <authorList>
            <person name="Surachat K."/>
        </authorList>
    </citation>
    <scope>NUCLEOTIDE SEQUENCE [LARGE SCALE GENOMIC DNA]</scope>
    <source>
        <strain evidence="6 7">PSU_29</strain>
    </source>
</reference>
<accession>A0ABU9V981</accession>
<dbReference type="SUPFAM" id="SSF56300">
    <property type="entry name" value="Metallo-dependent phosphatases"/>
    <property type="match status" value="1"/>
</dbReference>
<evidence type="ECO:0000259" key="5">
    <source>
        <dbReference type="Pfam" id="PF00149"/>
    </source>
</evidence>
<keyword evidence="2" id="KW-0378">Hydrolase</keyword>
<evidence type="ECO:0000256" key="2">
    <source>
        <dbReference type="ARBA" id="ARBA00022801"/>
    </source>
</evidence>
<keyword evidence="7" id="KW-1185">Reference proteome</keyword>
<dbReference type="PANTHER" id="PTHR42988">
    <property type="entry name" value="PHOSPHOHYDROLASE"/>
    <property type="match status" value="1"/>
</dbReference>
<dbReference type="EMBL" id="JBCIVJ010000016">
    <property type="protein sequence ID" value="MEN0581005.1"/>
    <property type="molecule type" value="Genomic_DNA"/>
</dbReference>
<proteinExistence type="inferred from homology"/>
<dbReference type="PANTHER" id="PTHR42988:SF2">
    <property type="entry name" value="CYCLIC NUCLEOTIDE PHOSPHODIESTERASE CBUA0032-RELATED"/>
    <property type="match status" value="1"/>
</dbReference>
<keyword evidence="3" id="KW-0408">Iron</keyword>
<gene>
    <name evidence="6" type="ORF">AAIG39_18625</name>
</gene>
<name>A0ABU9V981_9ENTR</name>
<evidence type="ECO:0000256" key="4">
    <source>
        <dbReference type="ARBA" id="ARBA00025742"/>
    </source>
</evidence>
<feature type="domain" description="Calcineurin-like phosphoesterase" evidence="5">
    <location>
        <begin position="3"/>
        <end position="186"/>
    </location>
</feature>
<dbReference type="InterPro" id="IPR004843">
    <property type="entry name" value="Calcineurin-like_PHP"/>
</dbReference>
<dbReference type="RefSeq" id="WP_090087687.1">
    <property type="nucleotide sequence ID" value="NZ_JBCIVJ010000016.1"/>
</dbReference>
<evidence type="ECO:0000313" key="6">
    <source>
        <dbReference type="EMBL" id="MEN0581005.1"/>
    </source>
</evidence>
<dbReference type="Gene3D" id="3.60.21.10">
    <property type="match status" value="1"/>
</dbReference>
<protein>
    <submittedName>
        <fullName evidence="6">Metallophosphoesterase</fullName>
    </submittedName>
</protein>
<comment type="similarity">
    <text evidence="4">Belongs to the cyclic nucleotide phosphodiesterase class-III family.</text>
</comment>
<sequence length="241" mass="25830">MIVAQLTDIHAAPGNDNLARFARALEWLEFIQPDALVVTGDLVDDDWFAGYAAIASLLKGQHCPVFLLPGNADNHAMMRACWESEAWMPDALHFSVEVKGLRLIGVDTTLKGEAAGSIIAHLAWLERQLAGDDGLPVLLFLHHHVFPSGIPTMDKIMCRGSGELAALLTDYAGRTLAIASGHVHRPIASHLAGVPAYICGSVCPANPAWFGGETVPPANDPPSLMLHRFAAGLLTSYPIFV</sequence>
<evidence type="ECO:0000313" key="7">
    <source>
        <dbReference type="Proteomes" id="UP001411173"/>
    </source>
</evidence>
<dbReference type="InterPro" id="IPR029052">
    <property type="entry name" value="Metallo-depent_PP-like"/>
</dbReference>
<keyword evidence="1" id="KW-0479">Metal-binding</keyword>
<comment type="caution">
    <text evidence="6">The sequence shown here is derived from an EMBL/GenBank/DDBJ whole genome shotgun (WGS) entry which is preliminary data.</text>
</comment>
<dbReference type="InterPro" id="IPR050884">
    <property type="entry name" value="CNP_phosphodiesterase-III"/>
</dbReference>
<dbReference type="Pfam" id="PF00149">
    <property type="entry name" value="Metallophos"/>
    <property type="match status" value="1"/>
</dbReference>
<organism evidence="6 7">
    <name type="scientific">Phytobacter palmae</name>
    <dbReference type="NCBI Taxonomy" id="1855371"/>
    <lineage>
        <taxon>Bacteria</taxon>
        <taxon>Pseudomonadati</taxon>
        <taxon>Pseudomonadota</taxon>
        <taxon>Gammaproteobacteria</taxon>
        <taxon>Enterobacterales</taxon>
        <taxon>Enterobacteriaceae</taxon>
        <taxon>Phytobacter</taxon>
    </lineage>
</organism>